<dbReference type="AlphaFoldDB" id="A0A164K6B4"/>
<organism evidence="1 2">
    <name type="scientific">Nocardia terpenica</name>
    <dbReference type="NCBI Taxonomy" id="455432"/>
    <lineage>
        <taxon>Bacteria</taxon>
        <taxon>Bacillati</taxon>
        <taxon>Actinomycetota</taxon>
        <taxon>Actinomycetes</taxon>
        <taxon>Mycobacteriales</taxon>
        <taxon>Nocardiaceae</taxon>
        <taxon>Nocardia</taxon>
    </lineage>
</organism>
<protein>
    <submittedName>
        <fullName evidence="1">Uncharacterized protein</fullName>
    </submittedName>
</protein>
<keyword evidence="2" id="KW-1185">Reference proteome</keyword>
<dbReference type="OrthoDB" id="4283397at2"/>
<dbReference type="Proteomes" id="UP000076512">
    <property type="component" value="Unassembled WGS sequence"/>
</dbReference>
<name>A0A164K6B4_9NOCA</name>
<reference evidence="1 2" key="1">
    <citation type="submission" date="2016-04" db="EMBL/GenBank/DDBJ databases">
        <authorList>
            <person name="Evans L.H."/>
            <person name="Alamgir A."/>
            <person name="Owens N."/>
            <person name="Weber N.D."/>
            <person name="Virtaneva K."/>
            <person name="Barbian K."/>
            <person name="Babar A."/>
            <person name="Rosenke K."/>
        </authorList>
    </citation>
    <scope>NUCLEOTIDE SEQUENCE [LARGE SCALE GENOMIC DNA]</scope>
    <source>
        <strain evidence="1 2">IFM 0406</strain>
    </source>
</reference>
<evidence type="ECO:0000313" key="1">
    <source>
        <dbReference type="EMBL" id="KZM71081.1"/>
    </source>
</evidence>
<dbReference type="RefSeq" id="WP_067595234.1">
    <property type="nucleotide sequence ID" value="NZ_JABMCZ010000003.1"/>
</dbReference>
<proteinExistence type="predicted"/>
<gene>
    <name evidence="1" type="ORF">AWN90_41965</name>
</gene>
<dbReference type="EMBL" id="LWGR01000013">
    <property type="protein sequence ID" value="KZM71081.1"/>
    <property type="molecule type" value="Genomic_DNA"/>
</dbReference>
<comment type="caution">
    <text evidence="1">The sequence shown here is derived from an EMBL/GenBank/DDBJ whole genome shotgun (WGS) entry which is preliminary data.</text>
</comment>
<accession>A0A164K6B4</accession>
<sequence>MLDNGASIYIAPDSDYAVSPYEDGDYMHMTAVVRSARGRYDTFESCDTGMPIRADVVVDALREHDCRVVVRWLRSVYGLTVVADGDDIYYSREPVSDVRSEIALLDAWRRGETGGWVVEDSAGREIGSCWGFYLTDSERAYMVERPREVARALKAA</sequence>
<evidence type="ECO:0000313" key="2">
    <source>
        <dbReference type="Proteomes" id="UP000076512"/>
    </source>
</evidence>